<feature type="transmembrane region" description="Helical" evidence="1">
    <location>
        <begin position="137"/>
        <end position="161"/>
    </location>
</feature>
<keyword evidence="1" id="KW-1133">Transmembrane helix</keyword>
<feature type="domain" description="PilZ" evidence="2">
    <location>
        <begin position="18"/>
        <end position="97"/>
    </location>
</feature>
<keyword evidence="1" id="KW-0812">Transmembrane</keyword>
<dbReference type="EMBL" id="NISJ01000011">
    <property type="protein sequence ID" value="OWQ92885.1"/>
    <property type="molecule type" value="Genomic_DNA"/>
</dbReference>
<organism evidence="3 4">
    <name type="scientific">Sphingopyxis witflariensis</name>
    <dbReference type="NCBI Taxonomy" id="173675"/>
    <lineage>
        <taxon>Bacteria</taxon>
        <taxon>Pseudomonadati</taxon>
        <taxon>Pseudomonadota</taxon>
        <taxon>Alphaproteobacteria</taxon>
        <taxon>Sphingomonadales</taxon>
        <taxon>Sphingomonadaceae</taxon>
        <taxon>Sphingopyxis</taxon>
    </lineage>
</organism>
<dbReference type="GO" id="GO:0035438">
    <property type="term" value="F:cyclic-di-GMP binding"/>
    <property type="evidence" value="ECO:0007669"/>
    <property type="project" value="InterPro"/>
</dbReference>
<dbReference type="Proteomes" id="UP000197097">
    <property type="component" value="Unassembled WGS sequence"/>
</dbReference>
<evidence type="ECO:0000313" key="3">
    <source>
        <dbReference type="EMBL" id="OWQ92885.1"/>
    </source>
</evidence>
<dbReference type="Gene3D" id="2.40.10.220">
    <property type="entry name" value="predicted glycosyltransferase like domains"/>
    <property type="match status" value="1"/>
</dbReference>
<evidence type="ECO:0000256" key="1">
    <source>
        <dbReference type="SAM" id="Phobius"/>
    </source>
</evidence>
<keyword evidence="1" id="KW-0472">Membrane</keyword>
<reference evidence="3 4" key="1">
    <citation type="journal article" date="2002" name="Int. J. Syst. Evol. Microbiol.">
        <title>Sphingopyxis witflariensis sp. nov., isolated from activated sludge.</title>
        <authorList>
            <person name="Kampfer P."/>
            <person name="Witzenberger R."/>
            <person name="Denner E.B."/>
            <person name="Busse H.J."/>
            <person name="Neef A."/>
        </authorList>
    </citation>
    <scope>NUCLEOTIDE SEQUENCE [LARGE SCALE GENOMIC DNA]</scope>
    <source>
        <strain evidence="3 4">DSM 14551</strain>
    </source>
</reference>
<dbReference type="Pfam" id="PF07238">
    <property type="entry name" value="PilZ"/>
    <property type="match status" value="1"/>
</dbReference>
<gene>
    <name evidence="3" type="ORF">CDQ91_17190</name>
</gene>
<comment type="caution">
    <text evidence="3">The sequence shown here is derived from an EMBL/GenBank/DDBJ whole genome shotgun (WGS) entry which is preliminary data.</text>
</comment>
<protein>
    <recommendedName>
        <fullName evidence="2">PilZ domain-containing protein</fullName>
    </recommendedName>
</protein>
<dbReference type="AlphaFoldDB" id="A0A246JJY2"/>
<dbReference type="InterPro" id="IPR009875">
    <property type="entry name" value="PilZ_domain"/>
</dbReference>
<proteinExistence type="predicted"/>
<name>A0A246JJY2_9SPHN</name>
<evidence type="ECO:0000313" key="4">
    <source>
        <dbReference type="Proteomes" id="UP000197097"/>
    </source>
</evidence>
<keyword evidence="4" id="KW-1185">Reference proteome</keyword>
<sequence length="164" mass="17682">MVVRSLLAHIADPVEATDRRRTERRTLRLDVAAQSSTEESAVIIRDLSRTGLLIETDTSFAVGETFLLVLPELGATPARIIRADGKRFGCEFLSPVPAGAISAALLKAPPSGEVGEIAEPAIQIQDDEEDFRRPTSALLFTVLTTLFTAAAILFVFALVSLNFS</sequence>
<evidence type="ECO:0000259" key="2">
    <source>
        <dbReference type="Pfam" id="PF07238"/>
    </source>
</evidence>
<dbReference type="SUPFAM" id="SSF141371">
    <property type="entry name" value="PilZ domain-like"/>
    <property type="match status" value="1"/>
</dbReference>
<accession>A0A246JJY2</accession>